<keyword evidence="15" id="KW-1185">Reference proteome</keyword>
<dbReference type="EMBL" id="LXQA010089977">
    <property type="protein sequence ID" value="MCI13870.1"/>
    <property type="molecule type" value="Genomic_DNA"/>
</dbReference>
<dbReference type="GO" id="GO:0005524">
    <property type="term" value="F:ATP binding"/>
    <property type="evidence" value="ECO:0007669"/>
    <property type="project" value="UniProtKB-KW"/>
</dbReference>
<dbReference type="InterPro" id="IPR047117">
    <property type="entry name" value="PERK1-13-like"/>
</dbReference>
<comment type="catalytic activity">
    <reaction evidence="13">
        <text>L-seryl-[protein] + ATP = O-phospho-L-seryl-[protein] + ADP + H(+)</text>
        <dbReference type="Rhea" id="RHEA:17989"/>
        <dbReference type="Rhea" id="RHEA-COMP:9863"/>
        <dbReference type="Rhea" id="RHEA-COMP:11604"/>
        <dbReference type="ChEBI" id="CHEBI:15378"/>
        <dbReference type="ChEBI" id="CHEBI:29999"/>
        <dbReference type="ChEBI" id="CHEBI:30616"/>
        <dbReference type="ChEBI" id="CHEBI:83421"/>
        <dbReference type="ChEBI" id="CHEBI:456216"/>
        <dbReference type="EC" id="2.7.11.1"/>
    </reaction>
</comment>
<keyword evidence="7" id="KW-0547">Nucleotide-binding</keyword>
<dbReference type="AlphaFoldDB" id="A0A392PQZ7"/>
<dbReference type="PANTHER" id="PTHR47982">
    <property type="entry name" value="PROLINE-RICH RECEPTOR-LIKE PROTEIN KINASE PERK4"/>
    <property type="match status" value="1"/>
</dbReference>
<keyword evidence="9" id="KW-0067">ATP-binding</keyword>
<evidence type="ECO:0000256" key="11">
    <source>
        <dbReference type="ARBA" id="ARBA00023136"/>
    </source>
</evidence>
<dbReference type="Gene3D" id="3.30.200.20">
    <property type="entry name" value="Phosphorylase Kinase, domain 1"/>
    <property type="match status" value="1"/>
</dbReference>
<evidence type="ECO:0000256" key="9">
    <source>
        <dbReference type="ARBA" id="ARBA00022840"/>
    </source>
</evidence>
<evidence type="ECO:0000256" key="7">
    <source>
        <dbReference type="ARBA" id="ARBA00022741"/>
    </source>
</evidence>
<comment type="subcellular location">
    <subcellularLocation>
        <location evidence="1">Cell membrane</location>
        <topology evidence="1">Single-pass membrane protein</topology>
    </subcellularLocation>
</comment>
<protein>
    <recommendedName>
        <fullName evidence="2">non-specific serine/threonine protein kinase</fullName>
        <ecNumber evidence="2">2.7.11.1</ecNumber>
    </recommendedName>
</protein>
<keyword evidence="4" id="KW-0723">Serine/threonine-protein kinase</keyword>
<dbReference type="GO" id="GO:0005886">
    <property type="term" value="C:plasma membrane"/>
    <property type="evidence" value="ECO:0007669"/>
    <property type="project" value="UniProtKB-SubCell"/>
</dbReference>
<name>A0A392PQZ7_9FABA</name>
<evidence type="ECO:0000256" key="4">
    <source>
        <dbReference type="ARBA" id="ARBA00022527"/>
    </source>
</evidence>
<evidence type="ECO:0000256" key="3">
    <source>
        <dbReference type="ARBA" id="ARBA00022475"/>
    </source>
</evidence>
<evidence type="ECO:0000313" key="14">
    <source>
        <dbReference type="EMBL" id="MCI13870.1"/>
    </source>
</evidence>
<sequence length="133" mass="14461">NFMDRIPCGMYRITSDNSLEKLKDPKSTASKLSERQENISYSEMIPGSEEDGVSLQMSKSSSTDLFTSTGVSSQCSTDVSTSSIASSQRLKIGSKRDFSYLELYTATQGFSAKNFLSEGGFGSVYKGQLDGMP</sequence>
<evidence type="ECO:0000256" key="2">
    <source>
        <dbReference type="ARBA" id="ARBA00012513"/>
    </source>
</evidence>
<dbReference type="PANTHER" id="PTHR47982:SF42">
    <property type="entry name" value="PROTEIN KINASE DOMAIN-CONTAINING PROTEIN"/>
    <property type="match status" value="1"/>
</dbReference>
<evidence type="ECO:0000256" key="1">
    <source>
        <dbReference type="ARBA" id="ARBA00004162"/>
    </source>
</evidence>
<accession>A0A392PQZ7</accession>
<evidence type="ECO:0000256" key="6">
    <source>
        <dbReference type="ARBA" id="ARBA00022692"/>
    </source>
</evidence>
<evidence type="ECO:0000256" key="12">
    <source>
        <dbReference type="ARBA" id="ARBA00047899"/>
    </source>
</evidence>
<keyword evidence="10" id="KW-1133">Transmembrane helix</keyword>
<keyword evidence="14" id="KW-0675">Receptor</keyword>
<keyword evidence="5" id="KW-0808">Transferase</keyword>
<keyword evidence="6" id="KW-0812">Transmembrane</keyword>
<evidence type="ECO:0000256" key="8">
    <source>
        <dbReference type="ARBA" id="ARBA00022777"/>
    </source>
</evidence>
<keyword evidence="3" id="KW-1003">Cell membrane</keyword>
<dbReference type="GO" id="GO:0004674">
    <property type="term" value="F:protein serine/threonine kinase activity"/>
    <property type="evidence" value="ECO:0007669"/>
    <property type="project" value="UniProtKB-KW"/>
</dbReference>
<feature type="non-terminal residue" evidence="14">
    <location>
        <position position="133"/>
    </location>
</feature>
<dbReference type="SUPFAM" id="SSF56112">
    <property type="entry name" value="Protein kinase-like (PK-like)"/>
    <property type="match status" value="1"/>
</dbReference>
<evidence type="ECO:0000256" key="5">
    <source>
        <dbReference type="ARBA" id="ARBA00022679"/>
    </source>
</evidence>
<feature type="non-terminal residue" evidence="14">
    <location>
        <position position="1"/>
    </location>
</feature>
<proteinExistence type="predicted"/>
<comment type="caution">
    <text evidence="14">The sequence shown here is derived from an EMBL/GenBank/DDBJ whole genome shotgun (WGS) entry which is preliminary data.</text>
</comment>
<keyword evidence="11" id="KW-0472">Membrane</keyword>
<dbReference type="Proteomes" id="UP000265520">
    <property type="component" value="Unassembled WGS sequence"/>
</dbReference>
<organism evidence="14 15">
    <name type="scientific">Trifolium medium</name>
    <dbReference type="NCBI Taxonomy" id="97028"/>
    <lineage>
        <taxon>Eukaryota</taxon>
        <taxon>Viridiplantae</taxon>
        <taxon>Streptophyta</taxon>
        <taxon>Embryophyta</taxon>
        <taxon>Tracheophyta</taxon>
        <taxon>Spermatophyta</taxon>
        <taxon>Magnoliopsida</taxon>
        <taxon>eudicotyledons</taxon>
        <taxon>Gunneridae</taxon>
        <taxon>Pentapetalae</taxon>
        <taxon>rosids</taxon>
        <taxon>fabids</taxon>
        <taxon>Fabales</taxon>
        <taxon>Fabaceae</taxon>
        <taxon>Papilionoideae</taxon>
        <taxon>50 kb inversion clade</taxon>
        <taxon>NPAAA clade</taxon>
        <taxon>Hologalegina</taxon>
        <taxon>IRL clade</taxon>
        <taxon>Trifolieae</taxon>
        <taxon>Trifolium</taxon>
    </lineage>
</organism>
<evidence type="ECO:0000256" key="10">
    <source>
        <dbReference type="ARBA" id="ARBA00022989"/>
    </source>
</evidence>
<dbReference type="InterPro" id="IPR011009">
    <property type="entry name" value="Kinase-like_dom_sf"/>
</dbReference>
<dbReference type="EC" id="2.7.11.1" evidence="2"/>
<keyword evidence="8 14" id="KW-0418">Kinase</keyword>
<evidence type="ECO:0000313" key="15">
    <source>
        <dbReference type="Proteomes" id="UP000265520"/>
    </source>
</evidence>
<comment type="catalytic activity">
    <reaction evidence="12">
        <text>L-threonyl-[protein] + ATP = O-phospho-L-threonyl-[protein] + ADP + H(+)</text>
        <dbReference type="Rhea" id="RHEA:46608"/>
        <dbReference type="Rhea" id="RHEA-COMP:11060"/>
        <dbReference type="Rhea" id="RHEA-COMP:11605"/>
        <dbReference type="ChEBI" id="CHEBI:15378"/>
        <dbReference type="ChEBI" id="CHEBI:30013"/>
        <dbReference type="ChEBI" id="CHEBI:30616"/>
        <dbReference type="ChEBI" id="CHEBI:61977"/>
        <dbReference type="ChEBI" id="CHEBI:456216"/>
        <dbReference type="EC" id="2.7.11.1"/>
    </reaction>
</comment>
<evidence type="ECO:0000256" key="13">
    <source>
        <dbReference type="ARBA" id="ARBA00048679"/>
    </source>
</evidence>
<reference evidence="14 15" key="1">
    <citation type="journal article" date="2018" name="Front. Plant Sci.">
        <title>Red Clover (Trifolium pratense) and Zigzag Clover (T. medium) - A Picture of Genomic Similarities and Differences.</title>
        <authorList>
            <person name="Dluhosova J."/>
            <person name="Istvanek J."/>
            <person name="Nedelnik J."/>
            <person name="Repkova J."/>
        </authorList>
    </citation>
    <scope>NUCLEOTIDE SEQUENCE [LARGE SCALE GENOMIC DNA]</scope>
    <source>
        <strain evidence="15">cv. 10/8</strain>
        <tissue evidence="14">Leaf</tissue>
    </source>
</reference>